<dbReference type="EMBL" id="JAQIOY010000002">
    <property type="protein sequence ID" value="MDA7424492.1"/>
    <property type="molecule type" value="Genomic_DNA"/>
</dbReference>
<dbReference type="Pfam" id="PF00155">
    <property type="entry name" value="Aminotran_1_2"/>
    <property type="match status" value="1"/>
</dbReference>
<comment type="caution">
    <text evidence="7">The sequence shown here is derived from an EMBL/GenBank/DDBJ whole genome shotgun (WGS) entry which is preliminary data.</text>
</comment>
<evidence type="ECO:0000256" key="3">
    <source>
        <dbReference type="ARBA" id="ARBA00023015"/>
    </source>
</evidence>
<dbReference type="CDD" id="cd07377">
    <property type="entry name" value="WHTH_GntR"/>
    <property type="match status" value="1"/>
</dbReference>
<keyword evidence="5" id="KW-0804">Transcription</keyword>
<dbReference type="InterPro" id="IPR000524">
    <property type="entry name" value="Tscrpt_reg_HTH_GntR"/>
</dbReference>
<dbReference type="Gene3D" id="3.90.1150.10">
    <property type="entry name" value="Aspartate Aminotransferase, domain 1"/>
    <property type="match status" value="1"/>
</dbReference>
<keyword evidence="3" id="KW-0805">Transcription regulation</keyword>
<dbReference type="RefSeq" id="WP_271431846.1">
    <property type="nucleotide sequence ID" value="NZ_JAQIOY010000002.1"/>
</dbReference>
<keyword evidence="7" id="KW-0808">Transferase</keyword>
<evidence type="ECO:0000256" key="1">
    <source>
        <dbReference type="ARBA" id="ARBA00005384"/>
    </source>
</evidence>
<keyword evidence="7" id="KW-0032">Aminotransferase</keyword>
<dbReference type="SUPFAM" id="SSF53383">
    <property type="entry name" value="PLP-dependent transferases"/>
    <property type="match status" value="1"/>
</dbReference>
<comment type="similarity">
    <text evidence="1">In the C-terminal section; belongs to the class-I pyridoxal-phosphate-dependent aminotransferase family.</text>
</comment>
<dbReference type="SUPFAM" id="SSF46785">
    <property type="entry name" value="Winged helix' DNA-binding domain"/>
    <property type="match status" value="1"/>
</dbReference>
<dbReference type="InterPro" id="IPR015422">
    <property type="entry name" value="PyrdxlP-dep_Trfase_small"/>
</dbReference>
<evidence type="ECO:0000256" key="2">
    <source>
        <dbReference type="ARBA" id="ARBA00022898"/>
    </source>
</evidence>
<dbReference type="InterPro" id="IPR036388">
    <property type="entry name" value="WH-like_DNA-bd_sf"/>
</dbReference>
<keyword evidence="4" id="KW-0238">DNA-binding</keyword>
<dbReference type="CDD" id="cd00609">
    <property type="entry name" value="AAT_like"/>
    <property type="match status" value="1"/>
</dbReference>
<organism evidence="7 8">
    <name type="scientific">Thalassococcus lentus</name>
    <dbReference type="NCBI Taxonomy" id="1210524"/>
    <lineage>
        <taxon>Bacteria</taxon>
        <taxon>Pseudomonadati</taxon>
        <taxon>Pseudomonadota</taxon>
        <taxon>Alphaproteobacteria</taxon>
        <taxon>Rhodobacterales</taxon>
        <taxon>Roseobacteraceae</taxon>
        <taxon>Thalassococcus</taxon>
    </lineage>
</organism>
<keyword evidence="2" id="KW-0663">Pyridoxal phosphate</keyword>
<evidence type="ECO:0000256" key="5">
    <source>
        <dbReference type="ARBA" id="ARBA00023163"/>
    </source>
</evidence>
<dbReference type="PANTHER" id="PTHR46577:SF1">
    <property type="entry name" value="HTH-TYPE TRANSCRIPTIONAL REGULATORY PROTEIN GABR"/>
    <property type="match status" value="1"/>
</dbReference>
<dbReference type="InterPro" id="IPR036390">
    <property type="entry name" value="WH_DNA-bd_sf"/>
</dbReference>
<name>A0ABT4XRB0_9RHOB</name>
<dbReference type="InterPro" id="IPR051446">
    <property type="entry name" value="HTH_trans_reg/aminotransferase"/>
</dbReference>
<evidence type="ECO:0000259" key="6">
    <source>
        <dbReference type="PROSITE" id="PS50949"/>
    </source>
</evidence>
<evidence type="ECO:0000313" key="8">
    <source>
        <dbReference type="Proteomes" id="UP001210720"/>
    </source>
</evidence>
<evidence type="ECO:0000256" key="4">
    <source>
        <dbReference type="ARBA" id="ARBA00023125"/>
    </source>
</evidence>
<dbReference type="InterPro" id="IPR004839">
    <property type="entry name" value="Aminotransferase_I/II_large"/>
</dbReference>
<dbReference type="Pfam" id="PF00392">
    <property type="entry name" value="GntR"/>
    <property type="match status" value="1"/>
</dbReference>
<sequence length="468" mass="51913">MDTISERYESQPSGPKYRALAIAIREAVSEKELPVGQKLPPVRDLAWRLQITPGTVARAYTILTDEGTLMAEVGRGTYVADPVKRPRPLLPEAPWPTVQTSDPDAPISFVSPKLPDHGQCDMVRQAFAQVAMHPADRLMNYPSRSGFKPAREAALNWLADTPLGAVSQDDLVLSHGGQNGIGLVMQACLRGTKPVVLVEELSYPGFRRAAELIRAEVIDVPMDDKGIIPDALDELARRYDAQLLCTSPEVHNPTVLVTPQSRREEIARVARRRGFHVAEDDCYRIGARTGQSYRALLPQQGWHVASISKSITPALRIGFVVAPDGWQSELRRVAEHGFFGLAQPLADVATQVLTSPDLDRVLDAVRADYARYIRSAVNVLGSYDLTWRQDVPFLWLSLPQGWRAVSFVRAAERVGVQLRAADEFALRDKRTPHAVRIAINAQVSLEQFDQAMHRLRDLLDNPPESIAI</sequence>
<dbReference type="GO" id="GO:0008483">
    <property type="term" value="F:transaminase activity"/>
    <property type="evidence" value="ECO:0007669"/>
    <property type="project" value="UniProtKB-KW"/>
</dbReference>
<dbReference type="InterPro" id="IPR015421">
    <property type="entry name" value="PyrdxlP-dep_Trfase_major"/>
</dbReference>
<dbReference type="Proteomes" id="UP001210720">
    <property type="component" value="Unassembled WGS sequence"/>
</dbReference>
<dbReference type="PROSITE" id="PS50949">
    <property type="entry name" value="HTH_GNTR"/>
    <property type="match status" value="1"/>
</dbReference>
<protein>
    <submittedName>
        <fullName evidence="7">PLP-dependent aminotransferase family protein</fullName>
    </submittedName>
</protein>
<dbReference type="SMART" id="SM00345">
    <property type="entry name" value="HTH_GNTR"/>
    <property type="match status" value="1"/>
</dbReference>
<reference evidence="7 8" key="1">
    <citation type="submission" date="2023-01" db="EMBL/GenBank/DDBJ databases">
        <title>Thalassococcus onchidii sp. nov., isolated from a marine invertebrate from the South China Sea.</title>
        <authorList>
            <person name="Xu S."/>
            <person name="Liu Z."/>
            <person name="Xu Y."/>
        </authorList>
    </citation>
    <scope>NUCLEOTIDE SEQUENCE [LARGE SCALE GENOMIC DNA]</scope>
    <source>
        <strain evidence="7 8">KCTC 32084</strain>
    </source>
</reference>
<proteinExistence type="inferred from homology"/>
<dbReference type="InterPro" id="IPR015424">
    <property type="entry name" value="PyrdxlP-dep_Trfase"/>
</dbReference>
<gene>
    <name evidence="7" type="ORF">PFY00_07140</name>
</gene>
<feature type="domain" description="HTH gntR-type" evidence="6">
    <location>
        <begin position="14"/>
        <end position="82"/>
    </location>
</feature>
<dbReference type="PANTHER" id="PTHR46577">
    <property type="entry name" value="HTH-TYPE TRANSCRIPTIONAL REGULATORY PROTEIN GABR"/>
    <property type="match status" value="1"/>
</dbReference>
<keyword evidence="8" id="KW-1185">Reference proteome</keyword>
<dbReference type="Gene3D" id="3.40.640.10">
    <property type="entry name" value="Type I PLP-dependent aspartate aminotransferase-like (Major domain)"/>
    <property type="match status" value="1"/>
</dbReference>
<dbReference type="Gene3D" id="1.10.10.10">
    <property type="entry name" value="Winged helix-like DNA-binding domain superfamily/Winged helix DNA-binding domain"/>
    <property type="match status" value="1"/>
</dbReference>
<accession>A0ABT4XRB0</accession>
<evidence type="ECO:0000313" key="7">
    <source>
        <dbReference type="EMBL" id="MDA7424492.1"/>
    </source>
</evidence>